<dbReference type="Gene3D" id="3.40.1620.10">
    <property type="entry name" value="YefM-like domain"/>
    <property type="match status" value="1"/>
</dbReference>
<dbReference type="PANTHER" id="PTHR35377:SF5">
    <property type="entry name" value="ANTITOXIN VAPB46"/>
    <property type="match status" value="1"/>
</dbReference>
<evidence type="ECO:0000256" key="2">
    <source>
        <dbReference type="SAM" id="MobiDB-lite"/>
    </source>
</evidence>
<dbReference type="NCBIfam" id="TIGR01552">
    <property type="entry name" value="phd_fam"/>
    <property type="match status" value="1"/>
</dbReference>
<evidence type="ECO:0000313" key="4">
    <source>
        <dbReference type="Proteomes" id="UP000186096"/>
    </source>
</evidence>
<sequence>MSDEVVSVGVRELRDRLAHYLELVQAGNTVEITERGRPVARLTALPHERVVTDRLVAEGRMRLPEVEIDWTAWHALPPQPGTPLPSEVLGELRAEER</sequence>
<dbReference type="STRING" id="58117.SAMN05421833_117119"/>
<accession>A0A1N7EDF4</accession>
<organism evidence="3 4">
    <name type="scientific">Microbispora rosea</name>
    <dbReference type="NCBI Taxonomy" id="58117"/>
    <lineage>
        <taxon>Bacteria</taxon>
        <taxon>Bacillati</taxon>
        <taxon>Actinomycetota</taxon>
        <taxon>Actinomycetes</taxon>
        <taxon>Streptosporangiales</taxon>
        <taxon>Streptosporangiaceae</taxon>
        <taxon>Microbispora</taxon>
    </lineage>
</organism>
<dbReference type="Proteomes" id="UP000186096">
    <property type="component" value="Unassembled WGS sequence"/>
</dbReference>
<feature type="region of interest" description="Disordered" evidence="2">
    <location>
        <begin position="77"/>
        <end position="97"/>
    </location>
</feature>
<evidence type="ECO:0000256" key="1">
    <source>
        <dbReference type="ARBA" id="ARBA00009981"/>
    </source>
</evidence>
<dbReference type="PANTHER" id="PTHR35377">
    <property type="entry name" value="ANTITOXIN VAPB49-RELATED-RELATED"/>
    <property type="match status" value="1"/>
</dbReference>
<dbReference type="InterPro" id="IPR036165">
    <property type="entry name" value="YefM-like_sf"/>
</dbReference>
<dbReference type="EMBL" id="FTNI01000017">
    <property type="protein sequence ID" value="SIR86049.1"/>
    <property type="molecule type" value="Genomic_DNA"/>
</dbReference>
<dbReference type="GO" id="GO:0097351">
    <property type="term" value="F:toxin sequestering activity"/>
    <property type="evidence" value="ECO:0007669"/>
    <property type="project" value="TreeGrafter"/>
</dbReference>
<dbReference type="OrthoDB" id="557859at2"/>
<dbReference type="InterPro" id="IPR051416">
    <property type="entry name" value="phD-YefM_TA_antitoxins"/>
</dbReference>
<reference evidence="4" key="1">
    <citation type="submission" date="2017-01" db="EMBL/GenBank/DDBJ databases">
        <authorList>
            <person name="Varghese N."/>
            <person name="Submissions S."/>
        </authorList>
    </citation>
    <scope>NUCLEOTIDE SEQUENCE [LARGE SCALE GENOMIC DNA]</scope>
    <source>
        <strain evidence="4">ATCC 12950</strain>
    </source>
</reference>
<comment type="similarity">
    <text evidence="1">Belongs to the phD/YefM antitoxin family.</text>
</comment>
<evidence type="ECO:0000313" key="3">
    <source>
        <dbReference type="EMBL" id="SIR86049.1"/>
    </source>
</evidence>
<name>A0A1N7EDF4_9ACTN</name>
<dbReference type="AlphaFoldDB" id="A0A1N7EDF4"/>
<dbReference type="RefSeq" id="WP_076437863.1">
    <property type="nucleotide sequence ID" value="NZ_FTNI01000017.1"/>
</dbReference>
<proteinExistence type="inferred from homology"/>
<keyword evidence="4" id="KW-1185">Reference proteome</keyword>
<gene>
    <name evidence="3" type="ORF">SAMN05421833_117119</name>
</gene>
<dbReference type="SUPFAM" id="SSF143120">
    <property type="entry name" value="YefM-like"/>
    <property type="match status" value="1"/>
</dbReference>
<protein>
    <submittedName>
        <fullName evidence="3">Prevent-host-death family protein</fullName>
    </submittedName>
</protein>